<accession>A0AAD7KPE7</accession>
<organism evidence="1 2">
    <name type="scientific">Quillaja saponaria</name>
    <name type="common">Soap bark tree</name>
    <dbReference type="NCBI Taxonomy" id="32244"/>
    <lineage>
        <taxon>Eukaryota</taxon>
        <taxon>Viridiplantae</taxon>
        <taxon>Streptophyta</taxon>
        <taxon>Embryophyta</taxon>
        <taxon>Tracheophyta</taxon>
        <taxon>Spermatophyta</taxon>
        <taxon>Magnoliopsida</taxon>
        <taxon>eudicotyledons</taxon>
        <taxon>Gunneridae</taxon>
        <taxon>Pentapetalae</taxon>
        <taxon>rosids</taxon>
        <taxon>fabids</taxon>
        <taxon>Fabales</taxon>
        <taxon>Quillajaceae</taxon>
        <taxon>Quillaja</taxon>
    </lineage>
</organism>
<dbReference type="Proteomes" id="UP001163823">
    <property type="component" value="Chromosome 14"/>
</dbReference>
<gene>
    <name evidence="1" type="ORF">O6P43_032771</name>
</gene>
<evidence type="ECO:0000313" key="1">
    <source>
        <dbReference type="EMBL" id="KAJ7943187.1"/>
    </source>
</evidence>
<dbReference type="KEGG" id="qsa:O6P43_032771"/>
<comment type="caution">
    <text evidence="1">The sequence shown here is derived from an EMBL/GenBank/DDBJ whole genome shotgun (WGS) entry which is preliminary data.</text>
</comment>
<dbReference type="EMBL" id="JARAOO010000014">
    <property type="protein sequence ID" value="KAJ7943187.1"/>
    <property type="molecule type" value="Genomic_DNA"/>
</dbReference>
<proteinExistence type="predicted"/>
<keyword evidence="2" id="KW-1185">Reference proteome</keyword>
<name>A0AAD7KPE7_QUISA</name>
<dbReference type="NCBIfam" id="TIGR01571">
    <property type="entry name" value="A_thal_Cys_rich"/>
    <property type="match status" value="1"/>
</dbReference>
<reference evidence="1" key="1">
    <citation type="journal article" date="2023" name="Science">
        <title>Elucidation of the pathway for biosynthesis of saponin adjuvants from the soapbark tree.</title>
        <authorList>
            <person name="Reed J."/>
            <person name="Orme A."/>
            <person name="El-Demerdash A."/>
            <person name="Owen C."/>
            <person name="Martin L.B.B."/>
            <person name="Misra R.C."/>
            <person name="Kikuchi S."/>
            <person name="Rejzek M."/>
            <person name="Martin A.C."/>
            <person name="Harkess A."/>
            <person name="Leebens-Mack J."/>
            <person name="Louveau T."/>
            <person name="Stephenson M.J."/>
            <person name="Osbourn A."/>
        </authorList>
    </citation>
    <scope>NUCLEOTIDE SEQUENCE</scope>
    <source>
        <strain evidence="1">S10</strain>
    </source>
</reference>
<dbReference type="AlphaFoldDB" id="A0AAD7KPE7"/>
<dbReference type="Pfam" id="PF04749">
    <property type="entry name" value="PLAC8"/>
    <property type="match status" value="1"/>
</dbReference>
<dbReference type="InterPro" id="IPR006461">
    <property type="entry name" value="PLAC_motif_containing"/>
</dbReference>
<dbReference type="PANTHER" id="PTHR15907">
    <property type="entry name" value="DUF614 FAMILY PROTEIN-RELATED"/>
    <property type="match status" value="1"/>
</dbReference>
<sequence>MYPKEASPQKQPPKGQWSTGLFDCWDDPSNCCFTCFCPCIAFGHIAETIDGGTISRTAASCIYYALCAVGCGGLYASTYRTKLRRLFSLPEEPCGDWLVHCCCCVCSLTQEYRELKNRGVDPTIGWEANVEKWNREGMTPPMVAPNMAR</sequence>
<protein>
    <submittedName>
        <fullName evidence="1">Protein PLANT CADMIUM RESISTANCE 2</fullName>
    </submittedName>
</protein>
<evidence type="ECO:0000313" key="2">
    <source>
        <dbReference type="Proteomes" id="UP001163823"/>
    </source>
</evidence>